<dbReference type="EMBL" id="FQVI01000003">
    <property type="protein sequence ID" value="SHE63940.1"/>
    <property type="molecule type" value="Genomic_DNA"/>
</dbReference>
<proteinExistence type="predicted"/>
<dbReference type="SUPFAM" id="SSF53613">
    <property type="entry name" value="Ribokinase-like"/>
    <property type="match status" value="1"/>
</dbReference>
<dbReference type="OrthoDB" id="1955835at2"/>
<keyword evidence="2" id="KW-0418">Kinase</keyword>
<evidence type="ECO:0000313" key="3">
    <source>
        <dbReference type="Proteomes" id="UP000184245"/>
    </source>
</evidence>
<organism evidence="2 3">
    <name type="scientific">Lactonifactor longoviformis DSM 17459</name>
    <dbReference type="NCBI Taxonomy" id="1122155"/>
    <lineage>
        <taxon>Bacteria</taxon>
        <taxon>Bacillati</taxon>
        <taxon>Bacillota</taxon>
        <taxon>Clostridia</taxon>
        <taxon>Eubacteriales</taxon>
        <taxon>Clostridiaceae</taxon>
        <taxon>Lactonifactor</taxon>
    </lineage>
</organism>
<dbReference type="STRING" id="1122155.SAMN02745158_01122"/>
<dbReference type="InterPro" id="IPR029056">
    <property type="entry name" value="Ribokinase-like"/>
</dbReference>
<dbReference type="PANTHER" id="PTHR47098">
    <property type="entry name" value="PROTEIN MAK32"/>
    <property type="match status" value="1"/>
</dbReference>
<accession>A0A1M4V4U8</accession>
<dbReference type="Pfam" id="PF00294">
    <property type="entry name" value="PfkB"/>
    <property type="match status" value="1"/>
</dbReference>
<reference evidence="2 3" key="1">
    <citation type="submission" date="2016-11" db="EMBL/GenBank/DDBJ databases">
        <authorList>
            <person name="Jaros S."/>
            <person name="Januszkiewicz K."/>
            <person name="Wedrychowicz H."/>
        </authorList>
    </citation>
    <scope>NUCLEOTIDE SEQUENCE [LARGE SCALE GENOMIC DNA]</scope>
    <source>
        <strain evidence="2 3">DSM 17459</strain>
    </source>
</reference>
<sequence length="299" mass="33180">MEYVVVSTAVMDDMTLADGTYMGKLLGGAGIYALCGAKLWTDQVILVTGTGQDLYDRHKSWFEKNQLSTEGITIKSEYSPISILQYQENGERTETPLYGAEHYQWMEAVPREIEPHCRDAKGVYIFKGTDSGYWNEILDLKKQYGFRILWELNGDYACPQYANAVRSIAEGIDVFSINAAEAKRLFGCEEAEAVERLRSMGVPLVYYRRGSKGAYMITSREIQDVPGVQNLAVIDSTGGGNSSSAGVLYGYCEGLGPKECGILGSISAASCITQYAVPENIDDGLRRNAERLRRQMMEE</sequence>
<keyword evidence="3" id="KW-1185">Reference proteome</keyword>
<evidence type="ECO:0000313" key="2">
    <source>
        <dbReference type="EMBL" id="SHE63940.1"/>
    </source>
</evidence>
<evidence type="ECO:0000259" key="1">
    <source>
        <dbReference type="Pfam" id="PF00294"/>
    </source>
</evidence>
<keyword evidence="2" id="KW-0808">Transferase</keyword>
<dbReference type="AlphaFoldDB" id="A0A1M4V4U8"/>
<dbReference type="InterPro" id="IPR011611">
    <property type="entry name" value="PfkB_dom"/>
</dbReference>
<name>A0A1M4V4U8_9CLOT</name>
<protein>
    <submittedName>
        <fullName evidence="2">Sugar or nucleoside kinase, ribokinase family</fullName>
    </submittedName>
</protein>
<feature type="domain" description="Carbohydrate kinase PfkB" evidence="1">
    <location>
        <begin position="18"/>
        <end position="276"/>
    </location>
</feature>
<dbReference type="RefSeq" id="WP_072849714.1">
    <property type="nucleotide sequence ID" value="NZ_FQVI01000003.1"/>
</dbReference>
<dbReference type="GO" id="GO:0016301">
    <property type="term" value="F:kinase activity"/>
    <property type="evidence" value="ECO:0007669"/>
    <property type="project" value="UniProtKB-KW"/>
</dbReference>
<dbReference type="PANTHER" id="PTHR47098:SF2">
    <property type="entry name" value="PROTEIN MAK32"/>
    <property type="match status" value="1"/>
</dbReference>
<gene>
    <name evidence="2" type="ORF">SAMN02745158_01122</name>
</gene>
<dbReference type="Gene3D" id="3.40.1190.20">
    <property type="match status" value="1"/>
</dbReference>
<dbReference type="Proteomes" id="UP000184245">
    <property type="component" value="Unassembled WGS sequence"/>
</dbReference>